<feature type="region of interest" description="Disordered" evidence="5">
    <location>
        <begin position="193"/>
        <end position="248"/>
    </location>
</feature>
<dbReference type="InterPro" id="IPR015632">
    <property type="entry name" value="CD2"/>
</dbReference>
<evidence type="ECO:0000256" key="3">
    <source>
        <dbReference type="ARBA" id="ARBA00023136"/>
    </source>
</evidence>
<dbReference type="Gene3D" id="2.60.40.10">
    <property type="entry name" value="Immunoglobulins"/>
    <property type="match status" value="2"/>
</dbReference>
<evidence type="ECO:0000313" key="7">
    <source>
        <dbReference type="Proteomes" id="UP000694404"/>
    </source>
</evidence>
<keyword evidence="2" id="KW-0732">Signal</keyword>
<comment type="subcellular location">
    <subcellularLocation>
        <location evidence="1">Membrane</location>
    </subcellularLocation>
</comment>
<protein>
    <recommendedName>
        <fullName evidence="8">Immunoglobulin subtype domain-containing protein</fullName>
    </recommendedName>
</protein>
<dbReference type="GeneTree" id="ENSGT01020000230623"/>
<proteinExistence type="predicted"/>
<feature type="compositionally biased region" description="Gly residues" evidence="5">
    <location>
        <begin position="301"/>
        <end position="319"/>
    </location>
</feature>
<dbReference type="InterPro" id="IPR036179">
    <property type="entry name" value="Ig-like_dom_sf"/>
</dbReference>
<dbReference type="InterPro" id="IPR015631">
    <property type="entry name" value="CD2/SLAM_rcpt"/>
</dbReference>
<keyword evidence="3" id="KW-0472">Membrane</keyword>
<evidence type="ECO:0000256" key="2">
    <source>
        <dbReference type="ARBA" id="ARBA00022729"/>
    </source>
</evidence>
<dbReference type="GO" id="GO:0016020">
    <property type="term" value="C:membrane"/>
    <property type="evidence" value="ECO:0007669"/>
    <property type="project" value="UniProtKB-SubCell"/>
</dbReference>
<evidence type="ECO:0000256" key="4">
    <source>
        <dbReference type="ARBA" id="ARBA00023180"/>
    </source>
</evidence>
<feature type="region of interest" description="Disordered" evidence="5">
    <location>
        <begin position="301"/>
        <end position="322"/>
    </location>
</feature>
<evidence type="ECO:0000313" key="6">
    <source>
        <dbReference type="Ensembl" id="ENSCABP00000008337.1"/>
    </source>
</evidence>
<organism evidence="6 7">
    <name type="scientific">Chelonoidis abingdonii</name>
    <name type="common">Abingdon island giant tortoise</name>
    <name type="synonym">Testudo abingdonii</name>
    <dbReference type="NCBI Taxonomy" id="106734"/>
    <lineage>
        <taxon>Eukaryota</taxon>
        <taxon>Metazoa</taxon>
        <taxon>Chordata</taxon>
        <taxon>Craniata</taxon>
        <taxon>Vertebrata</taxon>
        <taxon>Euteleostomi</taxon>
        <taxon>Archelosauria</taxon>
        <taxon>Testudinata</taxon>
        <taxon>Testudines</taxon>
        <taxon>Cryptodira</taxon>
        <taxon>Durocryptodira</taxon>
        <taxon>Testudinoidea</taxon>
        <taxon>Testudinidae</taxon>
        <taxon>Chelonoidis</taxon>
    </lineage>
</organism>
<reference evidence="6" key="1">
    <citation type="submission" date="2025-08" db="UniProtKB">
        <authorList>
            <consortium name="Ensembl"/>
        </authorList>
    </citation>
    <scope>IDENTIFICATION</scope>
</reference>
<sequence length="381" mass="41346">MQGGSVFLNIQNFKVEAQQQVTWLKNLFRLTKGNSSDVKYYKDEKKYEMFPNGTLKIDHLVEEDSGNYKVTVYNDMGSLQVEKNFILRVQEMVSKPEIKWTCSQKLINVTCEVKQKNKWTFHLLQNNQSLPVRSTDANGTWKIEYQPTTKILTAKFLCEVKNDVSQNTTDQEIKCLQITAHKELQTYSCLQGADSKTSVTPSPPPCGERGVQGPRPLQGGVGAGPRPPRGWAGLGGQGEPPPSTHQWRGWGQVHALPAAGDRSPSPAALFGDGKRLGGGRAGRVLWGRGGVGAGLGQGRGGAAAGAGQGPGPWGRGGAQAGAARSSTGHQEIWCPKFPCALRSCVLCIWVRTALPSTCVGLLIRRSHSTLQRSSVSLRGFH</sequence>
<evidence type="ECO:0000256" key="5">
    <source>
        <dbReference type="SAM" id="MobiDB-lite"/>
    </source>
</evidence>
<dbReference type="PRINTS" id="PR01870">
    <property type="entry name" value="CD2ANTIGEN"/>
</dbReference>
<dbReference type="SUPFAM" id="SSF48726">
    <property type="entry name" value="Immunoglobulin"/>
    <property type="match status" value="2"/>
</dbReference>
<reference evidence="6" key="2">
    <citation type="submission" date="2025-09" db="UniProtKB">
        <authorList>
            <consortium name="Ensembl"/>
        </authorList>
    </citation>
    <scope>IDENTIFICATION</scope>
</reference>
<accession>A0A8C0GK09</accession>
<dbReference type="Proteomes" id="UP000694404">
    <property type="component" value="Unplaced"/>
</dbReference>
<evidence type="ECO:0008006" key="8">
    <source>
        <dbReference type="Google" id="ProtNLM"/>
    </source>
</evidence>
<name>A0A8C0GK09_CHEAB</name>
<dbReference type="AlphaFoldDB" id="A0A8C0GK09"/>
<evidence type="ECO:0000256" key="1">
    <source>
        <dbReference type="ARBA" id="ARBA00004370"/>
    </source>
</evidence>
<dbReference type="PANTHER" id="PTHR12080:SF54">
    <property type="entry name" value="T-CELL SURFACE ANTIGEN CD2"/>
    <property type="match status" value="1"/>
</dbReference>
<dbReference type="Ensembl" id="ENSCABT00000009144.1">
    <property type="protein sequence ID" value="ENSCABP00000008337.1"/>
    <property type="gene ID" value="ENSCABG00000006301.1"/>
</dbReference>
<keyword evidence="4" id="KW-0325">Glycoprotein</keyword>
<keyword evidence="7" id="KW-1185">Reference proteome</keyword>
<dbReference type="InterPro" id="IPR013783">
    <property type="entry name" value="Ig-like_fold"/>
</dbReference>
<dbReference type="PANTHER" id="PTHR12080">
    <property type="entry name" value="SIGNALING LYMPHOCYTIC ACTIVATION MOLECULE"/>
    <property type="match status" value="1"/>
</dbReference>